<keyword evidence="2" id="KW-0413">Isomerase</keyword>
<reference evidence="2 3" key="1">
    <citation type="journal article" date="2019" name="Nat. Microbiol.">
        <title>Wide diversity of methane and short-chain alkane metabolisms in uncultured archaea.</title>
        <authorList>
            <person name="Borrel G."/>
            <person name="Adam P.S."/>
            <person name="McKay L.J."/>
            <person name="Chen L.X."/>
            <person name="Sierra-Garcia I.N."/>
            <person name="Sieber C.M."/>
            <person name="Letourneur Q."/>
            <person name="Ghozlane A."/>
            <person name="Andersen G.L."/>
            <person name="Li W.J."/>
            <person name="Hallam S.J."/>
            <person name="Muyzer G."/>
            <person name="de Oliveira V.M."/>
            <person name="Inskeep W.P."/>
            <person name="Banfield J.F."/>
            <person name="Gribaldo S."/>
        </authorList>
    </citation>
    <scope>NUCLEOTIDE SEQUENCE [LARGE SCALE GENOMIC DNA]</scope>
    <source>
        <strain evidence="2">NM1a</strain>
    </source>
</reference>
<dbReference type="AlphaFoldDB" id="A0A520KQT4"/>
<dbReference type="Proteomes" id="UP000317158">
    <property type="component" value="Unassembled WGS sequence"/>
</dbReference>
<organism evidence="2 3">
    <name type="scientific">Methanoliparum thermophilum</name>
    <dbReference type="NCBI Taxonomy" id="2491083"/>
    <lineage>
        <taxon>Archaea</taxon>
        <taxon>Methanobacteriati</taxon>
        <taxon>Methanobacteriota</taxon>
        <taxon>Candidatus Methanoliparia</taxon>
        <taxon>Candidatus Methanoliparales</taxon>
        <taxon>Candidatus Methanoliparaceae</taxon>
        <taxon>Candidatus Methanoliparum</taxon>
    </lineage>
</organism>
<dbReference type="EMBL" id="RXIF01000012">
    <property type="protein sequence ID" value="RZN63935.1"/>
    <property type="molecule type" value="Genomic_DNA"/>
</dbReference>
<dbReference type="Gene3D" id="3.20.20.150">
    <property type="entry name" value="Divalent-metal-dependent TIM barrel enzymes"/>
    <property type="match status" value="1"/>
</dbReference>
<comment type="caution">
    <text evidence="2">The sequence shown here is derived from an EMBL/GenBank/DDBJ whole genome shotgun (WGS) entry which is preliminary data.</text>
</comment>
<evidence type="ECO:0000313" key="3">
    <source>
        <dbReference type="Proteomes" id="UP000317158"/>
    </source>
</evidence>
<name>A0A520KQT4_METT2</name>
<dbReference type="Pfam" id="PF01261">
    <property type="entry name" value="AP_endonuc_2"/>
    <property type="match status" value="1"/>
</dbReference>
<dbReference type="InterPro" id="IPR013022">
    <property type="entry name" value="Xyl_isomerase-like_TIM-brl"/>
</dbReference>
<feature type="domain" description="Xylose isomerase-like TIM barrel" evidence="1">
    <location>
        <begin position="36"/>
        <end position="237"/>
    </location>
</feature>
<dbReference type="GO" id="GO:0016853">
    <property type="term" value="F:isomerase activity"/>
    <property type="evidence" value="ECO:0007669"/>
    <property type="project" value="UniProtKB-KW"/>
</dbReference>
<protein>
    <submittedName>
        <fullName evidence="2">Sugar phosphate isomerase/epimerase</fullName>
    </submittedName>
</protein>
<accession>A0A520KQT4</accession>
<evidence type="ECO:0000313" key="2">
    <source>
        <dbReference type="EMBL" id="RZN63935.1"/>
    </source>
</evidence>
<gene>
    <name evidence="2" type="ORF">EF806_06825</name>
</gene>
<sequence>MLGVSSLCLIGHKLKDALEYLSKETDYVEIVSEGFHDVKKYGNVLDSFDLKYSIHLPFIGLDIANIRDEIRMASLKIMEDSIDASIGQDPLIYVAHPGMIAAEHLKGENIEAFKKSVQYLSRLSSEYSVNIALENMPLKFLLLTQPDELRLIDGLKFCLDVGHANITKNLDEFLCEDIDHLHIHDNKGVYDDHLRLGSGNIDFKLVLERLKSKIRMPNIVLELNKKEDVDPSIKLLKPRWLSWQSG</sequence>
<dbReference type="InterPro" id="IPR036237">
    <property type="entry name" value="Xyl_isomerase-like_sf"/>
</dbReference>
<proteinExistence type="predicted"/>
<evidence type="ECO:0000259" key="1">
    <source>
        <dbReference type="Pfam" id="PF01261"/>
    </source>
</evidence>
<dbReference type="SUPFAM" id="SSF51658">
    <property type="entry name" value="Xylose isomerase-like"/>
    <property type="match status" value="1"/>
</dbReference>